<dbReference type="InterPro" id="IPR013766">
    <property type="entry name" value="Thioredoxin_domain"/>
</dbReference>
<dbReference type="GO" id="GO:0046872">
    <property type="term" value="F:metal ion binding"/>
    <property type="evidence" value="ECO:0007669"/>
    <property type="project" value="UniProtKB-KW"/>
</dbReference>
<dbReference type="Pfam" id="PF00462">
    <property type="entry name" value="Glutaredoxin"/>
    <property type="match status" value="2"/>
</dbReference>
<dbReference type="OrthoDB" id="415696at2759"/>
<dbReference type="Proteomes" id="UP000001307">
    <property type="component" value="Unassembled WGS sequence"/>
</dbReference>
<dbReference type="InterPro" id="IPR004480">
    <property type="entry name" value="Monothiol_GRX-rel"/>
</dbReference>
<evidence type="ECO:0000256" key="3">
    <source>
        <dbReference type="ARBA" id="ARBA00023014"/>
    </source>
</evidence>
<dbReference type="InterPro" id="IPR033658">
    <property type="entry name" value="GRX_PICOT-like"/>
</dbReference>
<dbReference type="PANTHER" id="PTHR10293">
    <property type="entry name" value="GLUTAREDOXIN FAMILY MEMBER"/>
    <property type="match status" value="1"/>
</dbReference>
<keyword evidence="1" id="KW-0479">Metal-binding</keyword>
<keyword evidence="2" id="KW-0408">Iron</keyword>
<feature type="domain" description="Glutaredoxin" evidence="5">
    <location>
        <begin position="139"/>
        <end position="209"/>
    </location>
</feature>
<protein>
    <recommendedName>
        <fullName evidence="8">Glutaredoxin domain-containing protein</fullName>
    </recommendedName>
</protein>
<dbReference type="AlphaFoldDB" id="E4XC00"/>
<accession>E4XC00</accession>
<dbReference type="SUPFAM" id="SSF52833">
    <property type="entry name" value="Thioredoxin-like"/>
    <property type="match status" value="3"/>
</dbReference>
<keyword evidence="3" id="KW-0411">Iron-sulfur</keyword>
<dbReference type="PROSITE" id="PS51354">
    <property type="entry name" value="GLUTAREDOXIN_2"/>
    <property type="match status" value="2"/>
</dbReference>
<feature type="domain" description="Glutaredoxin" evidence="5">
    <location>
        <begin position="247"/>
        <end position="310"/>
    </location>
</feature>
<keyword evidence="7" id="KW-1185">Reference proteome</keyword>
<evidence type="ECO:0000256" key="1">
    <source>
        <dbReference type="ARBA" id="ARBA00022723"/>
    </source>
</evidence>
<dbReference type="GO" id="GO:0006879">
    <property type="term" value="P:intracellular iron ion homeostasis"/>
    <property type="evidence" value="ECO:0007669"/>
    <property type="project" value="TreeGrafter"/>
</dbReference>
<dbReference type="PANTHER" id="PTHR10293:SF73">
    <property type="entry name" value="GLUTAREDOXIN-3"/>
    <property type="match status" value="1"/>
</dbReference>
<dbReference type="Pfam" id="PF00085">
    <property type="entry name" value="Thioredoxin"/>
    <property type="match status" value="1"/>
</dbReference>
<dbReference type="InParanoid" id="E4XC00"/>
<evidence type="ECO:0000256" key="2">
    <source>
        <dbReference type="ARBA" id="ARBA00023004"/>
    </source>
</evidence>
<dbReference type="GO" id="GO:0005634">
    <property type="term" value="C:nucleus"/>
    <property type="evidence" value="ECO:0007669"/>
    <property type="project" value="TreeGrafter"/>
</dbReference>
<reference evidence="6" key="1">
    <citation type="journal article" date="2010" name="Science">
        <title>Plasticity of animal genome architecture unmasked by rapid evolution of a pelagic tunicate.</title>
        <authorList>
            <person name="Denoeud F."/>
            <person name="Henriet S."/>
            <person name="Mungpakdee S."/>
            <person name="Aury J.M."/>
            <person name="Da Silva C."/>
            <person name="Brinkmann H."/>
            <person name="Mikhaleva J."/>
            <person name="Olsen L.C."/>
            <person name="Jubin C."/>
            <person name="Canestro C."/>
            <person name="Bouquet J.M."/>
            <person name="Danks G."/>
            <person name="Poulain J."/>
            <person name="Campsteijn C."/>
            <person name="Adamski M."/>
            <person name="Cross I."/>
            <person name="Yadetie F."/>
            <person name="Muffato M."/>
            <person name="Louis A."/>
            <person name="Butcher S."/>
            <person name="Tsagkogeorga G."/>
            <person name="Konrad A."/>
            <person name="Singh S."/>
            <person name="Jensen M.F."/>
            <person name="Cong E.H."/>
            <person name="Eikeseth-Otteraa H."/>
            <person name="Noel B."/>
            <person name="Anthouard V."/>
            <person name="Porcel B.M."/>
            <person name="Kachouri-Lafond R."/>
            <person name="Nishino A."/>
            <person name="Ugolini M."/>
            <person name="Chourrout P."/>
            <person name="Nishida H."/>
            <person name="Aasland R."/>
            <person name="Huzurbazar S."/>
            <person name="Westhof E."/>
            <person name="Delsuc F."/>
            <person name="Lehrach H."/>
            <person name="Reinhardt R."/>
            <person name="Weissenbach J."/>
            <person name="Roy S.W."/>
            <person name="Artiguenave F."/>
            <person name="Postlethwait J.H."/>
            <person name="Manak J.R."/>
            <person name="Thompson E.M."/>
            <person name="Jaillon O."/>
            <person name="Du Pasquier L."/>
            <person name="Boudinot P."/>
            <person name="Liberles D.A."/>
            <person name="Volff J.N."/>
            <person name="Philippe H."/>
            <person name="Lenhard B."/>
            <person name="Roest Crollius H."/>
            <person name="Wincker P."/>
            <person name="Chourrout D."/>
        </authorList>
    </citation>
    <scope>NUCLEOTIDE SEQUENCE [LARGE SCALE GENOMIC DNA]</scope>
</reference>
<dbReference type="InterPro" id="IPR036249">
    <property type="entry name" value="Thioredoxin-like_sf"/>
</dbReference>
<dbReference type="GO" id="GO:0051536">
    <property type="term" value="F:iron-sulfur cluster binding"/>
    <property type="evidence" value="ECO:0007669"/>
    <property type="project" value="UniProtKB-KW"/>
</dbReference>
<evidence type="ECO:0008006" key="8">
    <source>
        <dbReference type="Google" id="ProtNLM"/>
    </source>
</evidence>
<sequence>MTGSAVVDIKSAAEFDSFAKGSLVVHFWADWAEQCKQVDQIISALQQVHQQKATFARCEAENIDDVAKKFQISAVPTTIIISKGVEIARVNGVDPAGLNIAVAKFTSSSSSASEPSPKRNVESETLTQKLHRLTHKSGIVLFLKGIPSEPKCKFSRATMELLTQVQSDFISNKDFSSFNILDDEDVRQGIKEYSKWPTFPQLYINGDLVGGLDVMKEMHEEGELLESIESANSLNTKLKWLTHKSPVILFMKGNPNEPKCGFSRKMIALLQEACLDFDHFDILSDETVRQELKVYSSWPTFPQLYHKGALVGGLDVCAELHENGELSDLGK</sequence>
<dbReference type="FunCoup" id="E4XC00">
    <property type="interactions" value="428"/>
</dbReference>
<organism evidence="6">
    <name type="scientific">Oikopleura dioica</name>
    <name type="common">Tunicate</name>
    <dbReference type="NCBI Taxonomy" id="34765"/>
    <lineage>
        <taxon>Eukaryota</taxon>
        <taxon>Metazoa</taxon>
        <taxon>Chordata</taxon>
        <taxon>Tunicata</taxon>
        <taxon>Appendicularia</taxon>
        <taxon>Copelata</taxon>
        <taxon>Oikopleuridae</taxon>
        <taxon>Oikopleura</taxon>
    </lineage>
</organism>
<evidence type="ECO:0000259" key="5">
    <source>
        <dbReference type="Pfam" id="PF00462"/>
    </source>
</evidence>
<evidence type="ECO:0000313" key="7">
    <source>
        <dbReference type="Proteomes" id="UP000001307"/>
    </source>
</evidence>
<dbReference type="Gene3D" id="3.40.30.10">
    <property type="entry name" value="Glutaredoxin"/>
    <property type="match status" value="3"/>
</dbReference>
<dbReference type="EMBL" id="FN653034">
    <property type="protein sequence ID" value="CBY09125.1"/>
    <property type="molecule type" value="Genomic_DNA"/>
</dbReference>
<proteinExistence type="predicted"/>
<dbReference type="FunFam" id="3.40.30.10:FF:000012">
    <property type="entry name" value="Monothiol glutaredoxin"/>
    <property type="match status" value="1"/>
</dbReference>
<dbReference type="CDD" id="cd03028">
    <property type="entry name" value="GRX_PICOT_like"/>
    <property type="match status" value="2"/>
</dbReference>
<evidence type="ECO:0000313" key="6">
    <source>
        <dbReference type="EMBL" id="CBY09125.1"/>
    </source>
</evidence>
<evidence type="ECO:0000259" key="4">
    <source>
        <dbReference type="Pfam" id="PF00085"/>
    </source>
</evidence>
<gene>
    <name evidence="6" type="ORF">GSOID_T00006658001</name>
</gene>
<feature type="domain" description="Thioredoxin" evidence="4">
    <location>
        <begin position="13"/>
        <end position="95"/>
    </location>
</feature>
<name>E4XC00_OIKDI</name>
<dbReference type="InterPro" id="IPR002109">
    <property type="entry name" value="Glutaredoxin"/>
</dbReference>
<dbReference type="GO" id="GO:0005829">
    <property type="term" value="C:cytosol"/>
    <property type="evidence" value="ECO:0007669"/>
    <property type="project" value="TreeGrafter"/>
</dbReference>